<organism evidence="1 2">
    <name type="scientific">Trichonephila clavata</name>
    <name type="common">Joro spider</name>
    <name type="synonym">Nephila clavata</name>
    <dbReference type="NCBI Taxonomy" id="2740835"/>
    <lineage>
        <taxon>Eukaryota</taxon>
        <taxon>Metazoa</taxon>
        <taxon>Ecdysozoa</taxon>
        <taxon>Arthropoda</taxon>
        <taxon>Chelicerata</taxon>
        <taxon>Arachnida</taxon>
        <taxon>Araneae</taxon>
        <taxon>Araneomorphae</taxon>
        <taxon>Entelegynae</taxon>
        <taxon>Araneoidea</taxon>
        <taxon>Nephilidae</taxon>
        <taxon>Trichonephila</taxon>
    </lineage>
</organism>
<evidence type="ECO:0000313" key="2">
    <source>
        <dbReference type="Proteomes" id="UP000887116"/>
    </source>
</evidence>
<proteinExistence type="predicted"/>
<dbReference type="AlphaFoldDB" id="A0A8X6HZB3"/>
<dbReference type="Proteomes" id="UP000887116">
    <property type="component" value="Unassembled WGS sequence"/>
</dbReference>
<reference evidence="1" key="1">
    <citation type="submission" date="2020-07" db="EMBL/GenBank/DDBJ databases">
        <title>Multicomponent nature underlies the extraordinary mechanical properties of spider dragline silk.</title>
        <authorList>
            <person name="Kono N."/>
            <person name="Nakamura H."/>
            <person name="Mori M."/>
            <person name="Yoshida Y."/>
            <person name="Ohtoshi R."/>
            <person name="Malay A.D."/>
            <person name="Moran D.A.P."/>
            <person name="Tomita M."/>
            <person name="Numata K."/>
            <person name="Arakawa K."/>
        </authorList>
    </citation>
    <scope>NUCLEOTIDE SEQUENCE</scope>
</reference>
<sequence length="107" mass="11995">MSRSKVTIDKGEKLYLTNMSRIFLQLVDGYHRVCRNGPQAIGLLTAKDPTGEVVFDANILLGFFFHAPTPYVHAKKRVSCAIYCIDFDLQVMKTDGCSICIFTPLYG</sequence>
<comment type="caution">
    <text evidence="1">The sequence shown here is derived from an EMBL/GenBank/DDBJ whole genome shotgun (WGS) entry which is preliminary data.</text>
</comment>
<gene>
    <name evidence="1" type="ORF">TNCT_268961</name>
</gene>
<keyword evidence="2" id="KW-1185">Reference proteome</keyword>
<name>A0A8X6HZB3_TRICU</name>
<dbReference type="EMBL" id="BMAO01019754">
    <property type="protein sequence ID" value="GFR32594.1"/>
    <property type="molecule type" value="Genomic_DNA"/>
</dbReference>
<protein>
    <submittedName>
        <fullName evidence="1">Uncharacterized protein</fullName>
    </submittedName>
</protein>
<evidence type="ECO:0000313" key="1">
    <source>
        <dbReference type="EMBL" id="GFR32594.1"/>
    </source>
</evidence>
<accession>A0A8X6HZB3</accession>